<dbReference type="InterPro" id="IPR050204">
    <property type="entry name" value="AraC_XylS_family_regulators"/>
</dbReference>
<proteinExistence type="predicted"/>
<dbReference type="InterPro" id="IPR018060">
    <property type="entry name" value="HTH_AraC"/>
</dbReference>
<evidence type="ECO:0000256" key="4">
    <source>
        <dbReference type="SAM" id="MobiDB-lite"/>
    </source>
</evidence>
<name>A0ABQ3X1T9_9ACTN</name>
<keyword evidence="2" id="KW-0238">DNA-binding</keyword>
<sequence>MDTLTGLLDEPRARGAFLLRSVLDPPWCLSIRDEAPLSLVTPVRGTAWITPRDGGPVRIDPGDVAVIRGPDHYTVADDPGTPVQIVIHPGQRCTTIDGADQSEVMDLGVRTWGDSLDSRTVMISGTYQLHSEISTRLLRALPTLLVRPAADGDDTLVTLLGQEMSRTGPAQELVLDRILDLLLISVLRSWLASSDTSVPGWHHAQSDQVVGPALRMLHEEPAHQWTVASLATRAGVSRASLARRFTDLVGEPPMTYLTRWRLTLAADMLRRGDATIGTVARHVGYGSAFALSAAFKRERGVSPQEYRRLADGHPRRPQESPFAPLQPDGQPRVVWLGAPAAPSVPAAPVPVA</sequence>
<evidence type="ECO:0000256" key="1">
    <source>
        <dbReference type="ARBA" id="ARBA00023015"/>
    </source>
</evidence>
<comment type="caution">
    <text evidence="6">The sequence shown here is derived from an EMBL/GenBank/DDBJ whole genome shotgun (WGS) entry which is preliminary data.</text>
</comment>
<dbReference type="Pfam" id="PF12852">
    <property type="entry name" value="Cupin_6"/>
    <property type="match status" value="1"/>
</dbReference>
<dbReference type="RefSeq" id="WP_203793294.1">
    <property type="nucleotide sequence ID" value="NZ_BOMG01000019.1"/>
</dbReference>
<dbReference type="Pfam" id="PF12833">
    <property type="entry name" value="HTH_18"/>
    <property type="match status" value="1"/>
</dbReference>
<evidence type="ECO:0000259" key="5">
    <source>
        <dbReference type="PROSITE" id="PS01124"/>
    </source>
</evidence>
<gene>
    <name evidence="6" type="ORF">Aco03nite_008900</name>
</gene>
<keyword evidence="1" id="KW-0805">Transcription regulation</keyword>
<accession>A0ABQ3X1T9</accession>
<dbReference type="PROSITE" id="PS01124">
    <property type="entry name" value="HTH_ARAC_FAMILY_2"/>
    <property type="match status" value="1"/>
</dbReference>
<dbReference type="InterPro" id="IPR018062">
    <property type="entry name" value="HTH_AraC-typ_CS"/>
</dbReference>
<feature type="domain" description="HTH araC/xylS-type" evidence="5">
    <location>
        <begin position="211"/>
        <end position="309"/>
    </location>
</feature>
<dbReference type="InterPro" id="IPR032783">
    <property type="entry name" value="AraC_lig"/>
</dbReference>
<organism evidence="6 7">
    <name type="scientific">Actinoplanes couchii</name>
    <dbReference type="NCBI Taxonomy" id="403638"/>
    <lineage>
        <taxon>Bacteria</taxon>
        <taxon>Bacillati</taxon>
        <taxon>Actinomycetota</taxon>
        <taxon>Actinomycetes</taxon>
        <taxon>Micromonosporales</taxon>
        <taxon>Micromonosporaceae</taxon>
        <taxon>Actinoplanes</taxon>
    </lineage>
</organism>
<feature type="region of interest" description="Disordered" evidence="4">
    <location>
        <begin position="302"/>
        <end position="333"/>
    </location>
</feature>
<evidence type="ECO:0000256" key="2">
    <source>
        <dbReference type="ARBA" id="ARBA00023125"/>
    </source>
</evidence>
<dbReference type="SUPFAM" id="SSF46689">
    <property type="entry name" value="Homeodomain-like"/>
    <property type="match status" value="2"/>
</dbReference>
<evidence type="ECO:0000313" key="6">
    <source>
        <dbReference type="EMBL" id="GID52486.1"/>
    </source>
</evidence>
<dbReference type="Gene3D" id="1.10.10.60">
    <property type="entry name" value="Homeodomain-like"/>
    <property type="match status" value="2"/>
</dbReference>
<dbReference type="PANTHER" id="PTHR46796:SF13">
    <property type="entry name" value="HTH-TYPE TRANSCRIPTIONAL ACTIVATOR RHAS"/>
    <property type="match status" value="1"/>
</dbReference>
<keyword evidence="3" id="KW-0804">Transcription</keyword>
<protein>
    <submittedName>
        <fullName evidence="6">AraC family transcriptional regulator</fullName>
    </submittedName>
</protein>
<dbReference type="PROSITE" id="PS00041">
    <property type="entry name" value="HTH_ARAC_FAMILY_1"/>
    <property type="match status" value="1"/>
</dbReference>
<dbReference type="EMBL" id="BOMG01000019">
    <property type="protein sequence ID" value="GID52486.1"/>
    <property type="molecule type" value="Genomic_DNA"/>
</dbReference>
<dbReference type="Proteomes" id="UP000612282">
    <property type="component" value="Unassembled WGS sequence"/>
</dbReference>
<evidence type="ECO:0000313" key="7">
    <source>
        <dbReference type="Proteomes" id="UP000612282"/>
    </source>
</evidence>
<feature type="compositionally biased region" description="Basic and acidic residues" evidence="4">
    <location>
        <begin position="302"/>
        <end position="318"/>
    </location>
</feature>
<dbReference type="InterPro" id="IPR009057">
    <property type="entry name" value="Homeodomain-like_sf"/>
</dbReference>
<keyword evidence="7" id="KW-1185">Reference proteome</keyword>
<evidence type="ECO:0000256" key="3">
    <source>
        <dbReference type="ARBA" id="ARBA00023163"/>
    </source>
</evidence>
<reference evidence="6 7" key="1">
    <citation type="submission" date="2021-01" db="EMBL/GenBank/DDBJ databases">
        <title>Whole genome shotgun sequence of Actinoplanes couchii NBRC 106145.</title>
        <authorList>
            <person name="Komaki H."/>
            <person name="Tamura T."/>
        </authorList>
    </citation>
    <scope>NUCLEOTIDE SEQUENCE [LARGE SCALE GENOMIC DNA]</scope>
    <source>
        <strain evidence="6 7">NBRC 106145</strain>
    </source>
</reference>
<dbReference type="PANTHER" id="PTHR46796">
    <property type="entry name" value="HTH-TYPE TRANSCRIPTIONAL ACTIVATOR RHAS-RELATED"/>
    <property type="match status" value="1"/>
</dbReference>
<dbReference type="SMART" id="SM00342">
    <property type="entry name" value="HTH_ARAC"/>
    <property type="match status" value="1"/>
</dbReference>